<dbReference type="SUPFAM" id="SSF53474">
    <property type="entry name" value="alpha/beta-Hydrolases"/>
    <property type="match status" value="1"/>
</dbReference>
<dbReference type="GO" id="GO:0006508">
    <property type="term" value="P:proteolysis"/>
    <property type="evidence" value="ECO:0007669"/>
    <property type="project" value="InterPro"/>
</dbReference>
<dbReference type="InterPro" id="IPR000073">
    <property type="entry name" value="AB_hydrolase_1"/>
</dbReference>
<evidence type="ECO:0000256" key="2">
    <source>
        <dbReference type="ARBA" id="ARBA00022801"/>
    </source>
</evidence>
<evidence type="ECO:0000313" key="4">
    <source>
        <dbReference type="EMBL" id="CAA9306427.1"/>
    </source>
</evidence>
<protein>
    <recommendedName>
        <fullName evidence="3">AB hydrolase-1 domain-containing protein</fullName>
    </recommendedName>
</protein>
<dbReference type="AlphaFoldDB" id="A0A6J4KJ84"/>
<dbReference type="GO" id="GO:0008233">
    <property type="term" value="F:peptidase activity"/>
    <property type="evidence" value="ECO:0007669"/>
    <property type="project" value="InterPro"/>
</dbReference>
<dbReference type="GO" id="GO:0016020">
    <property type="term" value="C:membrane"/>
    <property type="evidence" value="ECO:0007669"/>
    <property type="project" value="TreeGrafter"/>
</dbReference>
<name>A0A6J4KJ84_9BACT</name>
<dbReference type="InterPro" id="IPR002410">
    <property type="entry name" value="Peptidase_S33"/>
</dbReference>
<dbReference type="Gene3D" id="3.40.50.1820">
    <property type="entry name" value="alpha/beta hydrolase"/>
    <property type="match status" value="1"/>
</dbReference>
<keyword evidence="2" id="KW-0378">Hydrolase</keyword>
<dbReference type="EMBL" id="CADCTX010000201">
    <property type="protein sequence ID" value="CAA9306427.1"/>
    <property type="molecule type" value="Genomic_DNA"/>
</dbReference>
<dbReference type="PRINTS" id="PR00793">
    <property type="entry name" value="PROAMNOPTASE"/>
</dbReference>
<reference evidence="4" key="1">
    <citation type="submission" date="2020-02" db="EMBL/GenBank/DDBJ databases">
        <authorList>
            <person name="Meier V. D."/>
        </authorList>
    </citation>
    <scope>NUCLEOTIDE SEQUENCE</scope>
    <source>
        <strain evidence="4">AVDCRST_MAG40</strain>
    </source>
</reference>
<organism evidence="4">
    <name type="scientific">uncultured Gemmatimonadaceae bacterium</name>
    <dbReference type="NCBI Taxonomy" id="246130"/>
    <lineage>
        <taxon>Bacteria</taxon>
        <taxon>Pseudomonadati</taxon>
        <taxon>Gemmatimonadota</taxon>
        <taxon>Gemmatimonadia</taxon>
        <taxon>Gemmatimonadales</taxon>
        <taxon>Gemmatimonadaceae</taxon>
        <taxon>environmental samples</taxon>
    </lineage>
</organism>
<dbReference type="Pfam" id="PF12697">
    <property type="entry name" value="Abhydrolase_6"/>
    <property type="match status" value="1"/>
</dbReference>
<gene>
    <name evidence="4" type="ORF">AVDCRST_MAG40-705</name>
</gene>
<dbReference type="PANTHER" id="PTHR43798:SF33">
    <property type="entry name" value="HYDROLASE, PUTATIVE (AFU_ORTHOLOGUE AFUA_2G14860)-RELATED"/>
    <property type="match status" value="1"/>
</dbReference>
<feature type="domain" description="AB hydrolase-1" evidence="3">
    <location>
        <begin position="34"/>
        <end position="289"/>
    </location>
</feature>
<evidence type="ECO:0000259" key="3">
    <source>
        <dbReference type="Pfam" id="PF12697"/>
    </source>
</evidence>
<dbReference type="PANTHER" id="PTHR43798">
    <property type="entry name" value="MONOACYLGLYCEROL LIPASE"/>
    <property type="match status" value="1"/>
</dbReference>
<accession>A0A6J4KJ84</accession>
<proteinExistence type="inferred from homology"/>
<dbReference type="InterPro" id="IPR050266">
    <property type="entry name" value="AB_hydrolase_sf"/>
</dbReference>
<sequence length="306" mass="32192">MPLPIPAPRESGFTATTPEPLYWVRYGAAGAPPLLLLHGGPGASHDYLLPQMLHLAERHDLILYDQRGGGRSRSATRAPVTWQSHVDDLGAVIAELGLGGAPLRLAGYSWGALLALLYVIASGRGGADDAGPSLSHLLLVSPAPVTRAWRDEFERALAARSAAPAVLALRDELAASGLRERDPEGYRQRAFELSVAGYFADPRRARDLTPFRVLGRVQQEVWASLGDFDLVEDAAQAAAPGALVVHGREDPIPLASSEACAAALGAPLVVLDACGHVPYVEQPAALFAAADAFLAAPAPPPRPAAR</sequence>
<comment type="similarity">
    <text evidence="1">Belongs to the peptidase S33 family.</text>
</comment>
<evidence type="ECO:0000256" key="1">
    <source>
        <dbReference type="ARBA" id="ARBA00010088"/>
    </source>
</evidence>
<dbReference type="InterPro" id="IPR029058">
    <property type="entry name" value="AB_hydrolase_fold"/>
</dbReference>